<dbReference type="AlphaFoldDB" id="A0A1H6ELW9"/>
<sequence>MSIDYGLGAVRGECGLTVVRGECGLTVVRGACGLTAVGLAVVVHARQAPAAAASSA</sequence>
<protein>
    <submittedName>
        <fullName evidence="1">Uncharacterized protein</fullName>
    </submittedName>
</protein>
<accession>A0A1H6ELW9</accession>
<gene>
    <name evidence="1" type="ORF">SAMN05444920_11278</name>
</gene>
<dbReference type="Proteomes" id="UP000236732">
    <property type="component" value="Unassembled WGS sequence"/>
</dbReference>
<proteinExistence type="predicted"/>
<keyword evidence="2" id="KW-1185">Reference proteome</keyword>
<name>A0A1H6ELW9_9ACTN</name>
<evidence type="ECO:0000313" key="2">
    <source>
        <dbReference type="Proteomes" id="UP000236732"/>
    </source>
</evidence>
<dbReference type="EMBL" id="FNVT01000012">
    <property type="protein sequence ID" value="SEG98858.1"/>
    <property type="molecule type" value="Genomic_DNA"/>
</dbReference>
<evidence type="ECO:0000313" key="1">
    <source>
        <dbReference type="EMBL" id="SEG98858.1"/>
    </source>
</evidence>
<organism evidence="1 2">
    <name type="scientific">Nonomuraea solani</name>
    <dbReference type="NCBI Taxonomy" id="1144553"/>
    <lineage>
        <taxon>Bacteria</taxon>
        <taxon>Bacillati</taxon>
        <taxon>Actinomycetota</taxon>
        <taxon>Actinomycetes</taxon>
        <taxon>Streptosporangiales</taxon>
        <taxon>Streptosporangiaceae</taxon>
        <taxon>Nonomuraea</taxon>
    </lineage>
</organism>
<dbReference type="RefSeq" id="WP_160150501.1">
    <property type="nucleotide sequence ID" value="NZ_FNVT01000012.1"/>
</dbReference>
<reference evidence="1 2" key="1">
    <citation type="submission" date="2016-10" db="EMBL/GenBank/DDBJ databases">
        <authorList>
            <person name="de Groot N.N."/>
        </authorList>
    </citation>
    <scope>NUCLEOTIDE SEQUENCE [LARGE SCALE GENOMIC DNA]</scope>
    <source>
        <strain evidence="1 2">CGMCC 4.7037</strain>
    </source>
</reference>